<proteinExistence type="predicted"/>
<keyword evidence="2" id="KW-1185">Reference proteome</keyword>
<dbReference type="AlphaFoldDB" id="A0A2J5HJK7"/>
<reference evidence="2" key="1">
    <citation type="submission" date="2017-12" db="EMBL/GenBank/DDBJ databases">
        <authorList>
            <consortium name="DOE Joint Genome Institute"/>
            <person name="Mondo S.J."/>
            <person name="Kjaerbolling I."/>
            <person name="Vesth T.C."/>
            <person name="Frisvad J.C."/>
            <person name="Nybo J.L."/>
            <person name="Theobald S."/>
            <person name="Kuo A."/>
            <person name="Bowyer P."/>
            <person name="Matsuda Y."/>
            <person name="Lyhne E.K."/>
            <person name="Kogle M.E."/>
            <person name="Clum A."/>
            <person name="Lipzen A."/>
            <person name="Salamov A."/>
            <person name="Ngan C.Y."/>
            <person name="Daum C."/>
            <person name="Chiniquy J."/>
            <person name="Barry K."/>
            <person name="LaButti K."/>
            <person name="Haridas S."/>
            <person name="Simmons B.A."/>
            <person name="Magnuson J.K."/>
            <person name="Mortensen U.H."/>
            <person name="Larsen T.O."/>
            <person name="Grigoriev I.V."/>
            <person name="Baker S.E."/>
            <person name="Andersen M.R."/>
            <person name="Nordberg H.P."/>
            <person name="Cantor M.N."/>
            <person name="Hua S.X."/>
        </authorList>
    </citation>
    <scope>NUCLEOTIDE SEQUENCE [LARGE SCALE GENOMIC DNA]</scope>
    <source>
        <strain evidence="2">IBT 19404</strain>
    </source>
</reference>
<dbReference type="EMBL" id="KZ559601">
    <property type="protein sequence ID" value="PLN77159.1"/>
    <property type="molecule type" value="Genomic_DNA"/>
</dbReference>
<dbReference type="Proteomes" id="UP000235023">
    <property type="component" value="Unassembled WGS sequence"/>
</dbReference>
<accession>A0A2J5HJK7</accession>
<gene>
    <name evidence="1" type="ORF">BDW42DRAFT_177336</name>
</gene>
<sequence length="70" mass="7987">MSLLVFRRIGLSPICLIQSGGLTIAIIRTLVEPSEYLSTDMVVNNICHSSRATEYQDWIWYVRWAECIPG</sequence>
<evidence type="ECO:0000313" key="1">
    <source>
        <dbReference type="EMBL" id="PLN77159.1"/>
    </source>
</evidence>
<name>A0A2J5HJK7_9EURO</name>
<organism evidence="1 2">
    <name type="scientific">Aspergillus taichungensis</name>
    <dbReference type="NCBI Taxonomy" id="482145"/>
    <lineage>
        <taxon>Eukaryota</taxon>
        <taxon>Fungi</taxon>
        <taxon>Dikarya</taxon>
        <taxon>Ascomycota</taxon>
        <taxon>Pezizomycotina</taxon>
        <taxon>Eurotiomycetes</taxon>
        <taxon>Eurotiomycetidae</taxon>
        <taxon>Eurotiales</taxon>
        <taxon>Aspergillaceae</taxon>
        <taxon>Aspergillus</taxon>
        <taxon>Aspergillus subgen. Circumdati</taxon>
    </lineage>
</organism>
<protein>
    <submittedName>
        <fullName evidence="1">Uncharacterized protein</fullName>
    </submittedName>
</protein>
<evidence type="ECO:0000313" key="2">
    <source>
        <dbReference type="Proteomes" id="UP000235023"/>
    </source>
</evidence>